<sequence length="126" mass="14209">MSDNDNKAFSKTFDKCPGCGHNEPFFKGILDELHERGLVDKKINAFQFQLEEGIAVPQDKIDSLPIGSEVPAFGRVWDTCCNCGMVYSTHLEIKRFVKGVELARPQVSEMDQGFLKNLRFNNPLLS</sequence>
<protein>
    <submittedName>
        <fullName evidence="1">Uncharacterized protein</fullName>
    </submittedName>
</protein>
<dbReference type="AlphaFoldDB" id="A0A0F9PRJ1"/>
<gene>
    <name evidence="1" type="ORF">LCGC14_1104800</name>
</gene>
<dbReference type="EMBL" id="LAZR01005003">
    <property type="protein sequence ID" value="KKN03721.1"/>
    <property type="molecule type" value="Genomic_DNA"/>
</dbReference>
<accession>A0A0F9PRJ1</accession>
<comment type="caution">
    <text evidence="1">The sequence shown here is derived from an EMBL/GenBank/DDBJ whole genome shotgun (WGS) entry which is preliminary data.</text>
</comment>
<proteinExistence type="predicted"/>
<name>A0A0F9PRJ1_9ZZZZ</name>
<organism evidence="1">
    <name type="scientific">marine sediment metagenome</name>
    <dbReference type="NCBI Taxonomy" id="412755"/>
    <lineage>
        <taxon>unclassified sequences</taxon>
        <taxon>metagenomes</taxon>
        <taxon>ecological metagenomes</taxon>
    </lineage>
</organism>
<reference evidence="1" key="1">
    <citation type="journal article" date="2015" name="Nature">
        <title>Complex archaea that bridge the gap between prokaryotes and eukaryotes.</title>
        <authorList>
            <person name="Spang A."/>
            <person name="Saw J.H."/>
            <person name="Jorgensen S.L."/>
            <person name="Zaremba-Niedzwiedzka K."/>
            <person name="Martijn J."/>
            <person name="Lind A.E."/>
            <person name="van Eijk R."/>
            <person name="Schleper C."/>
            <person name="Guy L."/>
            <person name="Ettema T.J."/>
        </authorList>
    </citation>
    <scope>NUCLEOTIDE SEQUENCE</scope>
</reference>
<evidence type="ECO:0000313" key="1">
    <source>
        <dbReference type="EMBL" id="KKN03721.1"/>
    </source>
</evidence>